<dbReference type="AlphaFoldDB" id="A0A2S5DRN2"/>
<dbReference type="InterPro" id="IPR036188">
    <property type="entry name" value="FAD/NAD-bd_sf"/>
</dbReference>
<dbReference type="Proteomes" id="UP000238655">
    <property type="component" value="Chromosome 1"/>
</dbReference>
<reference evidence="2 3" key="1">
    <citation type="submission" date="2018-01" db="EMBL/GenBank/DDBJ databases">
        <title>Successful Treatment of Persistent Burkholderia cepacia Bacteremia with Ceftazidime-Avibactam.</title>
        <authorList>
            <person name="Tamma P."/>
            <person name="Fan Y."/>
            <person name="Bergman Y."/>
            <person name="Sick-Samuels A."/>
            <person name="Hsu A."/>
            <person name="Timp W."/>
            <person name="Simner P."/>
        </authorList>
    </citation>
    <scope>NUCLEOTIDE SEQUENCE [LARGE SCALE GENOMIC DNA]</scope>
    <source>
        <strain evidence="2 3">170816</strain>
    </source>
</reference>
<accession>A0A2S5DRN2</accession>
<comment type="caution">
    <text evidence="2">The sequence shown here is derived from an EMBL/GenBank/DDBJ whole genome shotgun (WGS) entry which is preliminary data.</text>
</comment>
<dbReference type="Gene3D" id="3.50.50.60">
    <property type="entry name" value="FAD/NAD(P)-binding domain"/>
    <property type="match status" value="1"/>
</dbReference>
<gene>
    <name evidence="2" type="ORF">C3743_15770</name>
</gene>
<protein>
    <recommendedName>
        <fullName evidence="1">FAD-dependent urate hydroxylase HpyO/Asp monooxygenase CreE-like FAD/NAD(P)-binding domain-containing protein</fullName>
    </recommendedName>
</protein>
<dbReference type="InterPro" id="IPR052189">
    <property type="entry name" value="L-asp_N-monooxygenase_NS-form"/>
</dbReference>
<dbReference type="SUPFAM" id="SSF51905">
    <property type="entry name" value="FAD/NAD(P)-binding domain"/>
    <property type="match status" value="1"/>
</dbReference>
<evidence type="ECO:0000313" key="2">
    <source>
        <dbReference type="EMBL" id="POZ81770.1"/>
    </source>
</evidence>
<dbReference type="InterPro" id="IPR038732">
    <property type="entry name" value="HpyO/CreE_NAD-binding"/>
</dbReference>
<organism evidence="2 3">
    <name type="scientific">Burkholderia contaminans</name>
    <dbReference type="NCBI Taxonomy" id="488447"/>
    <lineage>
        <taxon>Bacteria</taxon>
        <taxon>Pseudomonadati</taxon>
        <taxon>Pseudomonadota</taxon>
        <taxon>Betaproteobacteria</taxon>
        <taxon>Burkholderiales</taxon>
        <taxon>Burkholderiaceae</taxon>
        <taxon>Burkholderia</taxon>
        <taxon>Burkholderia cepacia complex</taxon>
    </lineage>
</organism>
<dbReference type="Pfam" id="PF13454">
    <property type="entry name" value="NAD_binding_9"/>
    <property type="match status" value="1"/>
</dbReference>
<proteinExistence type="predicted"/>
<dbReference type="EMBL" id="PQVP01000002">
    <property type="protein sequence ID" value="POZ81770.1"/>
    <property type="molecule type" value="Genomic_DNA"/>
</dbReference>
<sequence>MRTTDSRSEDGMREPCDIALVGCGAVGASFLARLEVDAGGFVGSVVIVDPAEEPGRGIAYGRDANSNLLNRANAAISVRADDLGEFFRWFAEERAAGRLEPQHANVPLEADGYAPRPLFGDYLVSRVRRTLAALAALGWRVRKERGMVIDINEESGSYRVTVSNGASFVARSVVLATGNGPSSAFRRFEGQEGYVALPYPNEGLSRRIGADAPVALLGSRLSAVDTAIALTDQGHRGPVFLASRTGQLPMVGGGNGNHVLAPATLEVARYARHAGPGSVSLVRLMRLMLREMARAEGRRLPVRSITRPELSPTQAFLACVEEREANVRKPWQDALIPFNDFVADFWNALPDDDRRRLMRGAYGAYMGYRVSIPLENGRKVAGLLRAGRVTNLWPLKEVTHDGEAFVLRFGTGGPTLAPDLRVPVLVNCTGLVGGPDASAGPLYPSLIAGGLARRHPFGGIDVDPHTNRVIGAHGSAHGLFAIGNSTQGVFLLTSNLVLNAAHAARVADLLLADLASAAAPSSRATNACSNGAQNVAL</sequence>
<evidence type="ECO:0000259" key="1">
    <source>
        <dbReference type="Pfam" id="PF13454"/>
    </source>
</evidence>
<dbReference type="PANTHER" id="PTHR40254:SF1">
    <property type="entry name" value="BLR0577 PROTEIN"/>
    <property type="match status" value="1"/>
</dbReference>
<dbReference type="PANTHER" id="PTHR40254">
    <property type="entry name" value="BLR0577 PROTEIN"/>
    <property type="match status" value="1"/>
</dbReference>
<evidence type="ECO:0000313" key="3">
    <source>
        <dbReference type="Proteomes" id="UP000238655"/>
    </source>
</evidence>
<name>A0A2S5DRN2_9BURK</name>
<feature type="domain" description="FAD-dependent urate hydroxylase HpyO/Asp monooxygenase CreE-like FAD/NAD(P)-binding" evidence="1">
    <location>
        <begin position="19"/>
        <end position="179"/>
    </location>
</feature>